<dbReference type="EMBL" id="JBHRTR010000023">
    <property type="protein sequence ID" value="MFC3227564.1"/>
    <property type="molecule type" value="Genomic_DNA"/>
</dbReference>
<evidence type="ECO:0000256" key="1">
    <source>
        <dbReference type="ARBA" id="ARBA00001974"/>
    </source>
</evidence>
<keyword evidence="4" id="KW-0560">Oxidoreductase</keyword>
<dbReference type="InterPro" id="IPR050315">
    <property type="entry name" value="FAD-oxidoreductase_2"/>
</dbReference>
<keyword evidence="2" id="KW-0285">Flavoprotein</keyword>
<keyword evidence="3" id="KW-0274">FAD</keyword>
<keyword evidence="7" id="KW-1185">Reference proteome</keyword>
<gene>
    <name evidence="6" type="ORF">ACFOGJ_10000</name>
</gene>
<dbReference type="SUPFAM" id="SSF56425">
    <property type="entry name" value="Succinate dehydrogenase/fumarate reductase flavoprotein, catalytic domain"/>
    <property type="match status" value="1"/>
</dbReference>
<comment type="cofactor">
    <cofactor evidence="1">
        <name>FAD</name>
        <dbReference type="ChEBI" id="CHEBI:57692"/>
    </cofactor>
</comment>
<sequence>MSILPAAEARFAAETEVLVVGGGACGLTAALSAQDAGAVPLVLERDPAPSGSTALSSGFVPAAATRFQAAQGIADSAAGFAADIMAKAHGEADPALVDAVAGESGPALEWLADRHGLEWQVLDDFLYPGHSAHRMHAVPERSGAGLIGRLARSAGAAGVDLVCDAHVTGLFADGDGLVHGVRLQRPDGGVEDLACRALILACNGYGGDPALVRRHVPELADALYFGHRGNTGDALRWGEALGGEGADLSAAQGHGSVALPHGILITWALMMAGGIQVNGAGKRFSNEHQGYSEQAIDVLRQPGGQAWCIYDARLHELGMGFPDYRDAMAQGAVRSGADPAALAAATGLPEAALSAAIAETAANGPDRFGRDMAATLPLAPPFHAIRVTGALFHTQGGLRIDRQARVLRRGSDAPLPNLLAGGGAARGVSGRQISGYLSGNGLLTAVSLGRIAGRTAAALTAGERGRP</sequence>
<dbReference type="SUPFAM" id="SSF51905">
    <property type="entry name" value="FAD/NAD(P)-binding domain"/>
    <property type="match status" value="1"/>
</dbReference>
<accession>A0ABV7KZI2</accession>
<evidence type="ECO:0000256" key="2">
    <source>
        <dbReference type="ARBA" id="ARBA00022630"/>
    </source>
</evidence>
<comment type="caution">
    <text evidence="6">The sequence shown here is derived from an EMBL/GenBank/DDBJ whole genome shotgun (WGS) entry which is preliminary data.</text>
</comment>
<dbReference type="InterPro" id="IPR036188">
    <property type="entry name" value="FAD/NAD-bd_sf"/>
</dbReference>
<dbReference type="InterPro" id="IPR003953">
    <property type="entry name" value="FAD-dep_OxRdtase_2_FAD-bd"/>
</dbReference>
<dbReference type="InterPro" id="IPR027477">
    <property type="entry name" value="Succ_DH/fumarate_Rdtase_cat_sf"/>
</dbReference>
<dbReference type="PANTHER" id="PTHR43400:SF7">
    <property type="entry name" value="FAD-DEPENDENT OXIDOREDUCTASE 2 FAD BINDING DOMAIN-CONTAINING PROTEIN"/>
    <property type="match status" value="1"/>
</dbReference>
<evidence type="ECO:0000259" key="5">
    <source>
        <dbReference type="Pfam" id="PF00890"/>
    </source>
</evidence>
<protein>
    <submittedName>
        <fullName evidence="6">FAD-dependent oxidoreductase</fullName>
    </submittedName>
</protein>
<dbReference type="PANTHER" id="PTHR43400">
    <property type="entry name" value="FUMARATE REDUCTASE"/>
    <property type="match status" value="1"/>
</dbReference>
<organism evidence="6 7">
    <name type="scientific">Marinibaculum pumilum</name>
    <dbReference type="NCBI Taxonomy" id="1766165"/>
    <lineage>
        <taxon>Bacteria</taxon>
        <taxon>Pseudomonadati</taxon>
        <taxon>Pseudomonadota</taxon>
        <taxon>Alphaproteobacteria</taxon>
        <taxon>Rhodospirillales</taxon>
        <taxon>Rhodospirillaceae</taxon>
        <taxon>Marinibaculum</taxon>
    </lineage>
</organism>
<name>A0ABV7KZI2_9PROT</name>
<proteinExistence type="predicted"/>
<dbReference type="RefSeq" id="WP_379899824.1">
    <property type="nucleotide sequence ID" value="NZ_JBHRTR010000023.1"/>
</dbReference>
<dbReference type="Gene3D" id="3.50.50.60">
    <property type="entry name" value="FAD/NAD(P)-binding domain"/>
    <property type="match status" value="1"/>
</dbReference>
<reference evidence="7" key="1">
    <citation type="journal article" date="2019" name="Int. J. Syst. Evol. Microbiol.">
        <title>The Global Catalogue of Microorganisms (GCM) 10K type strain sequencing project: providing services to taxonomists for standard genome sequencing and annotation.</title>
        <authorList>
            <consortium name="The Broad Institute Genomics Platform"/>
            <consortium name="The Broad Institute Genome Sequencing Center for Infectious Disease"/>
            <person name="Wu L."/>
            <person name="Ma J."/>
        </authorList>
    </citation>
    <scope>NUCLEOTIDE SEQUENCE [LARGE SCALE GENOMIC DNA]</scope>
    <source>
        <strain evidence="7">KCTC 42964</strain>
    </source>
</reference>
<evidence type="ECO:0000313" key="6">
    <source>
        <dbReference type="EMBL" id="MFC3227564.1"/>
    </source>
</evidence>
<evidence type="ECO:0000313" key="7">
    <source>
        <dbReference type="Proteomes" id="UP001595528"/>
    </source>
</evidence>
<dbReference type="Gene3D" id="3.90.700.10">
    <property type="entry name" value="Succinate dehydrogenase/fumarate reductase flavoprotein, catalytic domain"/>
    <property type="match status" value="1"/>
</dbReference>
<evidence type="ECO:0000256" key="4">
    <source>
        <dbReference type="ARBA" id="ARBA00023002"/>
    </source>
</evidence>
<dbReference type="PRINTS" id="PR00411">
    <property type="entry name" value="PNDRDTASEI"/>
</dbReference>
<feature type="domain" description="FAD-dependent oxidoreductase 2 FAD-binding" evidence="5">
    <location>
        <begin position="17"/>
        <end position="430"/>
    </location>
</feature>
<dbReference type="Proteomes" id="UP001595528">
    <property type="component" value="Unassembled WGS sequence"/>
</dbReference>
<evidence type="ECO:0000256" key="3">
    <source>
        <dbReference type="ARBA" id="ARBA00022827"/>
    </source>
</evidence>
<dbReference type="Pfam" id="PF00890">
    <property type="entry name" value="FAD_binding_2"/>
    <property type="match status" value="1"/>
</dbReference>